<evidence type="ECO:0000256" key="1">
    <source>
        <dbReference type="SAM" id="SignalP"/>
    </source>
</evidence>
<dbReference type="EMBL" id="CAMXCT030002336">
    <property type="protein sequence ID" value="CAL4784800.1"/>
    <property type="molecule type" value="Genomic_DNA"/>
</dbReference>
<keyword evidence="1" id="KW-0732">Signal</keyword>
<comment type="caution">
    <text evidence="2">The sequence shown here is derived from an EMBL/GenBank/DDBJ whole genome shotgun (WGS) entry which is preliminary data.</text>
</comment>
<dbReference type="Proteomes" id="UP001152797">
    <property type="component" value="Unassembled WGS sequence"/>
</dbReference>
<dbReference type="EMBL" id="CAMXCT020002336">
    <property type="protein sequence ID" value="CAL1150863.1"/>
    <property type="molecule type" value="Genomic_DNA"/>
</dbReference>
<keyword evidence="4" id="KW-1185">Reference proteome</keyword>
<evidence type="ECO:0000313" key="4">
    <source>
        <dbReference type="Proteomes" id="UP001152797"/>
    </source>
</evidence>
<protein>
    <submittedName>
        <fullName evidence="2">Uncharacterized protein</fullName>
    </submittedName>
</protein>
<evidence type="ECO:0000313" key="3">
    <source>
        <dbReference type="EMBL" id="CAL4784800.1"/>
    </source>
</evidence>
<proteinExistence type="predicted"/>
<name>A0A9P1G2F0_9DINO</name>
<reference evidence="3 4" key="2">
    <citation type="submission" date="2024-05" db="EMBL/GenBank/DDBJ databases">
        <authorList>
            <person name="Chen Y."/>
            <person name="Shah S."/>
            <person name="Dougan E. K."/>
            <person name="Thang M."/>
            <person name="Chan C."/>
        </authorList>
    </citation>
    <scope>NUCLEOTIDE SEQUENCE [LARGE SCALE GENOMIC DNA]</scope>
</reference>
<reference evidence="2" key="1">
    <citation type="submission" date="2022-10" db="EMBL/GenBank/DDBJ databases">
        <authorList>
            <person name="Chen Y."/>
            <person name="Dougan E. K."/>
            <person name="Chan C."/>
            <person name="Rhodes N."/>
            <person name="Thang M."/>
        </authorList>
    </citation>
    <scope>NUCLEOTIDE SEQUENCE</scope>
</reference>
<evidence type="ECO:0000313" key="2">
    <source>
        <dbReference type="EMBL" id="CAI3997488.1"/>
    </source>
</evidence>
<sequence length="210" mass="23069">MKPLTCLLLLPLVLAQQCEEPEESLLIQKSQEASVVPKDKGELLPGFFATMGLEMAELTLKTACTNVEKATVYAQSNLPESPSPADLNDRLGQVFKTMVTELNKGVQEVTMGLKVQGLTTSLVKLKDSFDIAEANIHTMEGKCTFQDNIEQEISSCKEAASAAHKAMLARFREWINEAAAELLTKVVPWDQGKLKKFNAQKIPETLDDSA</sequence>
<dbReference type="AlphaFoldDB" id="A0A9P1G2F0"/>
<feature type="signal peptide" evidence="1">
    <location>
        <begin position="1"/>
        <end position="15"/>
    </location>
</feature>
<gene>
    <name evidence="2" type="ORF">C1SCF055_LOCUS23864</name>
</gene>
<feature type="chain" id="PRO_5043272517" evidence="1">
    <location>
        <begin position="16"/>
        <end position="210"/>
    </location>
</feature>
<organism evidence="2">
    <name type="scientific">Cladocopium goreaui</name>
    <dbReference type="NCBI Taxonomy" id="2562237"/>
    <lineage>
        <taxon>Eukaryota</taxon>
        <taxon>Sar</taxon>
        <taxon>Alveolata</taxon>
        <taxon>Dinophyceae</taxon>
        <taxon>Suessiales</taxon>
        <taxon>Symbiodiniaceae</taxon>
        <taxon>Cladocopium</taxon>
    </lineage>
</organism>
<accession>A0A9P1G2F0</accession>
<dbReference type="EMBL" id="CAMXCT010002336">
    <property type="protein sequence ID" value="CAI3997488.1"/>
    <property type="molecule type" value="Genomic_DNA"/>
</dbReference>